<dbReference type="Proteomes" id="UP000325307">
    <property type="component" value="Unassembled WGS sequence"/>
</dbReference>
<dbReference type="AlphaFoldDB" id="A0A5A7NRA0"/>
<protein>
    <submittedName>
        <fullName evidence="2">Uncharacterized protein</fullName>
    </submittedName>
</protein>
<feature type="compositionally biased region" description="Basic and acidic residues" evidence="1">
    <location>
        <begin position="1"/>
        <end position="10"/>
    </location>
</feature>
<organism evidence="2 3">
    <name type="scientific">Zafaria cholistanensis</name>
    <dbReference type="NCBI Taxonomy" id="1682741"/>
    <lineage>
        <taxon>Bacteria</taxon>
        <taxon>Bacillati</taxon>
        <taxon>Actinomycetota</taxon>
        <taxon>Actinomycetes</taxon>
        <taxon>Micrococcales</taxon>
        <taxon>Micrococcaceae</taxon>
        <taxon>Zafaria</taxon>
    </lineage>
</organism>
<reference evidence="2 3" key="1">
    <citation type="submission" date="2019-09" db="EMBL/GenBank/DDBJ databases">
        <title>Arthrobacter zafarii sp. nov., a moderately thermotolerant and halotolerant actinobacterium isolated from Cholistan desert soil of Pakistan.</title>
        <authorList>
            <person name="Amin A."/>
            <person name="Ahmed I."/>
            <person name="Khalid N."/>
            <person name="Schumann P."/>
            <person name="Busse H.J."/>
            <person name="Khan I.U."/>
            <person name="Li S."/>
            <person name="Li W.J."/>
        </authorList>
    </citation>
    <scope>NUCLEOTIDE SEQUENCE [LARGE SCALE GENOMIC DNA]</scope>
    <source>
        <strain evidence="2 3">NCCP-1664</strain>
    </source>
</reference>
<dbReference type="EMBL" id="BKDJ01000008">
    <property type="protein sequence ID" value="GER23275.1"/>
    <property type="molecule type" value="Genomic_DNA"/>
</dbReference>
<name>A0A5A7NRA0_9MICC</name>
<evidence type="ECO:0000313" key="2">
    <source>
        <dbReference type="EMBL" id="GER23275.1"/>
    </source>
</evidence>
<proteinExistence type="predicted"/>
<sequence length="116" mass="12788">MHAIRVDHASKPLSPLDKIRLRASERPGGPPPHEPSEAHRALDEMARFVAGQYLKGASPVVTDDFLWAVPPPGPAENDEQDLVWLSKFMGLAALLTRCDEVQKVLDESPWQAVQSV</sequence>
<gene>
    <name evidence="2" type="ORF">NCCP1664_17710</name>
</gene>
<feature type="region of interest" description="Disordered" evidence="1">
    <location>
        <begin position="1"/>
        <end position="38"/>
    </location>
</feature>
<accession>A0A5A7NRA0</accession>
<keyword evidence="3" id="KW-1185">Reference proteome</keyword>
<comment type="caution">
    <text evidence="2">The sequence shown here is derived from an EMBL/GenBank/DDBJ whole genome shotgun (WGS) entry which is preliminary data.</text>
</comment>
<evidence type="ECO:0000313" key="3">
    <source>
        <dbReference type="Proteomes" id="UP000325307"/>
    </source>
</evidence>
<evidence type="ECO:0000256" key="1">
    <source>
        <dbReference type="SAM" id="MobiDB-lite"/>
    </source>
</evidence>